<keyword evidence="1" id="KW-0540">Nuclease</keyword>
<dbReference type="SUPFAM" id="SSF101082">
    <property type="entry name" value="Typo IV secretion system protein TraC"/>
    <property type="match status" value="1"/>
</dbReference>
<evidence type="ECO:0000313" key="1">
    <source>
        <dbReference type="EMBL" id="OXC78014.1"/>
    </source>
</evidence>
<accession>A0A226X3K9</accession>
<dbReference type="AlphaFoldDB" id="A0A226X3K9"/>
<comment type="caution">
    <text evidence="1">The sequence shown here is derived from an EMBL/GenBank/DDBJ whole genome shotgun (WGS) entry which is preliminary data.</text>
</comment>
<dbReference type="GO" id="GO:0004527">
    <property type="term" value="F:exonuclease activity"/>
    <property type="evidence" value="ECO:0007669"/>
    <property type="project" value="UniProtKB-KW"/>
</dbReference>
<protein>
    <submittedName>
        <fullName evidence="1">Exonuclease SbcC</fullName>
    </submittedName>
</protein>
<dbReference type="CDD" id="cd14262">
    <property type="entry name" value="VirB5_like"/>
    <property type="match status" value="1"/>
</dbReference>
<keyword evidence="1" id="KW-0269">Exonuclease</keyword>
<dbReference type="Gene3D" id="1.20.58.430">
    <property type="entry name" value="Type IV secretion system, VirB5-domain"/>
    <property type="match status" value="1"/>
</dbReference>
<keyword evidence="1" id="KW-0378">Hydrolase</keyword>
<dbReference type="EMBL" id="MTHB01000081">
    <property type="protein sequence ID" value="OXC78014.1"/>
    <property type="molecule type" value="Genomic_DNA"/>
</dbReference>
<sequence length="196" mass="21178">MASQLTTMKAELQQAQQQYAALTGSSGIGSMLSGDTSLLRGNLPSNWNQVYADAMNSNSSVSGSASTILSSFQGQINGMGRTDALAFINQKLEEKGATDRAMGMQSYNNEMAELNNIQALTDQIDQTTTPKEIMDLQARIQTAQGSIQGEQAKLRLMAMLQQSQDKLLEQQKTLAVRRYTIGTSADDNTTPNITGD</sequence>
<gene>
    <name evidence="1" type="ORF">BSU04_13895</name>
</gene>
<reference evidence="2" key="1">
    <citation type="submission" date="2017-01" db="EMBL/GenBank/DDBJ databases">
        <title>Genome Analysis of Deinococcus marmoris KOPRI26562.</title>
        <authorList>
            <person name="Kim J.H."/>
            <person name="Oh H.-M."/>
        </authorList>
    </citation>
    <scope>NUCLEOTIDE SEQUENCE [LARGE SCALE GENOMIC DNA]</scope>
    <source>
        <strain evidence="2">PAMC 26633</strain>
    </source>
</reference>
<dbReference type="Pfam" id="PF07996">
    <property type="entry name" value="T4SS"/>
    <property type="match status" value="1"/>
</dbReference>
<dbReference type="InterPro" id="IPR023220">
    <property type="entry name" value="T4SS_VirB5-domain"/>
</dbReference>
<proteinExistence type="predicted"/>
<organism evidence="1 2">
    <name type="scientific">Caballeronia sordidicola</name>
    <name type="common">Burkholderia sordidicola</name>
    <dbReference type="NCBI Taxonomy" id="196367"/>
    <lineage>
        <taxon>Bacteria</taxon>
        <taxon>Pseudomonadati</taxon>
        <taxon>Pseudomonadota</taxon>
        <taxon>Betaproteobacteria</taxon>
        <taxon>Burkholderiales</taxon>
        <taxon>Burkholderiaceae</taxon>
        <taxon>Caballeronia</taxon>
    </lineage>
</organism>
<name>A0A226X3K9_CABSO</name>
<evidence type="ECO:0000313" key="2">
    <source>
        <dbReference type="Proteomes" id="UP000214720"/>
    </source>
</evidence>
<dbReference type="Proteomes" id="UP000214720">
    <property type="component" value="Unassembled WGS sequence"/>
</dbReference>
<dbReference type="InterPro" id="IPR014158">
    <property type="entry name" value="T4SS_VirB5"/>
</dbReference>